<dbReference type="Proteomes" id="UP000214688">
    <property type="component" value="Chromosome"/>
</dbReference>
<dbReference type="EMBL" id="CP022657">
    <property type="protein sequence ID" value="ASS76805.1"/>
    <property type="molecule type" value="Genomic_DNA"/>
</dbReference>
<proteinExistence type="predicted"/>
<sequence>MPYVPKTDWRYDETVAENDLNRIEGGIQESLQKVDAITPAQIGAETPAGAQAKVDAHKNTTTGAHAASAISIEDTASQFTASNVEEALAELFTSVDNGKAQIKTAIIAKGGTVAGTAPHSFQELTNGIAGIATGKRFASGSAVAGSSTGNPVTVTGLAFSPKIIILVNPDSDLLKWIIRNEYDASSAIWQTRIQQTTTSGQTTGSQGVTVAPTAGGFTGLTWFGINATTRWYAVE</sequence>
<dbReference type="RefSeq" id="WP_094238032.1">
    <property type="nucleotide sequence ID" value="NZ_CP022657.1"/>
</dbReference>
<dbReference type="AlphaFoldDB" id="A0A223D5I2"/>
<gene>
    <name evidence="1" type="ORF">CIG75_18905</name>
</gene>
<organism evidence="1 2">
    <name type="scientific">Tumebacillus algifaecis</name>
    <dbReference type="NCBI Taxonomy" id="1214604"/>
    <lineage>
        <taxon>Bacteria</taxon>
        <taxon>Bacillati</taxon>
        <taxon>Bacillota</taxon>
        <taxon>Bacilli</taxon>
        <taxon>Bacillales</taxon>
        <taxon>Alicyclobacillaceae</taxon>
        <taxon>Tumebacillus</taxon>
    </lineage>
</organism>
<name>A0A223D5I2_9BACL</name>
<keyword evidence="2" id="KW-1185">Reference proteome</keyword>
<dbReference type="KEGG" id="tab:CIG75_18905"/>
<accession>A0A223D5I2</accession>
<reference evidence="1 2" key="1">
    <citation type="journal article" date="2015" name="Int. J. Syst. Evol. Microbiol.">
        <title>Tumebacillus algifaecis sp. nov., isolated from decomposing algal scum.</title>
        <authorList>
            <person name="Wu Y.F."/>
            <person name="Zhang B."/>
            <person name="Xing P."/>
            <person name="Wu Q.L."/>
            <person name="Liu S.J."/>
        </authorList>
    </citation>
    <scope>NUCLEOTIDE SEQUENCE [LARGE SCALE GENOMIC DNA]</scope>
    <source>
        <strain evidence="1 2">THMBR28</strain>
    </source>
</reference>
<evidence type="ECO:0000313" key="1">
    <source>
        <dbReference type="EMBL" id="ASS76805.1"/>
    </source>
</evidence>
<dbReference type="OrthoDB" id="2667186at2"/>
<evidence type="ECO:0000313" key="2">
    <source>
        <dbReference type="Proteomes" id="UP000214688"/>
    </source>
</evidence>
<protein>
    <submittedName>
        <fullName evidence="1">Uncharacterized protein</fullName>
    </submittedName>
</protein>